<organism evidence="9 10">
    <name type="scientific">Adineta steineri</name>
    <dbReference type="NCBI Taxonomy" id="433720"/>
    <lineage>
        <taxon>Eukaryota</taxon>
        <taxon>Metazoa</taxon>
        <taxon>Spiralia</taxon>
        <taxon>Gnathifera</taxon>
        <taxon>Rotifera</taxon>
        <taxon>Eurotatoria</taxon>
        <taxon>Bdelloidea</taxon>
        <taxon>Adinetida</taxon>
        <taxon>Adinetidae</taxon>
        <taxon>Adineta</taxon>
    </lineage>
</organism>
<dbReference type="PANTHER" id="PTHR14948">
    <property type="entry name" value="NG5"/>
    <property type="match status" value="1"/>
</dbReference>
<dbReference type="Proteomes" id="UP000663868">
    <property type="component" value="Unassembled WGS sequence"/>
</dbReference>
<evidence type="ECO:0000256" key="4">
    <source>
        <dbReference type="ARBA" id="ARBA00022989"/>
    </source>
</evidence>
<evidence type="ECO:0000256" key="1">
    <source>
        <dbReference type="ARBA" id="ARBA00004370"/>
    </source>
</evidence>
<sequence>MSATITYSPTTTVMSDPTNDQSSRSPPYDTLVRNAHDLNQEPSQRQLVSRNNNLDEIETYMCWSIFNTLCCCICLGYIACCFSGTVEDLLEEGNIQGALRASKVARKMNILATFVGIFIIIVYIFYQTIVLYS</sequence>
<dbReference type="PANTHER" id="PTHR14948:SF46">
    <property type="entry name" value="DISPANIN SUBFAMILY A MEMBER 2B-LIKE-RELATED"/>
    <property type="match status" value="1"/>
</dbReference>
<dbReference type="GO" id="GO:0016020">
    <property type="term" value="C:membrane"/>
    <property type="evidence" value="ECO:0007669"/>
    <property type="project" value="UniProtKB-SubCell"/>
</dbReference>
<evidence type="ECO:0000313" key="10">
    <source>
        <dbReference type="Proteomes" id="UP000663868"/>
    </source>
</evidence>
<dbReference type="InterPro" id="IPR051423">
    <property type="entry name" value="CD225/Dispanin"/>
</dbReference>
<name>A0A819DV43_9BILA</name>
<evidence type="ECO:0000313" key="9">
    <source>
        <dbReference type="EMBL" id="CAF3839715.1"/>
    </source>
</evidence>
<accession>A0A819DV43</accession>
<dbReference type="AlphaFoldDB" id="A0A819DV43"/>
<feature type="compositionally biased region" description="Polar residues" evidence="6">
    <location>
        <begin position="1"/>
        <end position="25"/>
    </location>
</feature>
<protein>
    <submittedName>
        <fullName evidence="9">Uncharacterized protein</fullName>
    </submittedName>
</protein>
<dbReference type="Pfam" id="PF04505">
    <property type="entry name" value="CD225"/>
    <property type="match status" value="1"/>
</dbReference>
<comment type="subcellular location">
    <subcellularLocation>
        <location evidence="1">Membrane</location>
    </subcellularLocation>
</comment>
<reference evidence="9" key="1">
    <citation type="submission" date="2021-02" db="EMBL/GenBank/DDBJ databases">
        <authorList>
            <person name="Nowell W R."/>
        </authorList>
    </citation>
    <scope>NUCLEOTIDE SEQUENCE</scope>
</reference>
<evidence type="ECO:0000256" key="3">
    <source>
        <dbReference type="ARBA" id="ARBA00022692"/>
    </source>
</evidence>
<evidence type="ECO:0000256" key="6">
    <source>
        <dbReference type="SAM" id="MobiDB-lite"/>
    </source>
</evidence>
<comment type="caution">
    <text evidence="9">The sequence shown here is derived from an EMBL/GenBank/DDBJ whole genome shotgun (WGS) entry which is preliminary data.</text>
</comment>
<dbReference type="Proteomes" id="UP000663860">
    <property type="component" value="Unassembled WGS sequence"/>
</dbReference>
<keyword evidence="4 7" id="KW-1133">Transmembrane helix</keyword>
<evidence type="ECO:0000256" key="5">
    <source>
        <dbReference type="ARBA" id="ARBA00023136"/>
    </source>
</evidence>
<dbReference type="InterPro" id="IPR007593">
    <property type="entry name" value="CD225/Dispanin_fam"/>
</dbReference>
<gene>
    <name evidence="8" type="ORF">IZO911_LOCUS14084</name>
    <name evidence="9" type="ORF">KXQ929_LOCUS19400</name>
</gene>
<keyword evidence="3 7" id="KW-0812">Transmembrane</keyword>
<dbReference type="EMBL" id="CAJNOE010000116">
    <property type="protein sequence ID" value="CAF0934775.1"/>
    <property type="molecule type" value="Genomic_DNA"/>
</dbReference>
<proteinExistence type="inferred from homology"/>
<keyword evidence="5 7" id="KW-0472">Membrane</keyword>
<evidence type="ECO:0000256" key="2">
    <source>
        <dbReference type="ARBA" id="ARBA00006843"/>
    </source>
</evidence>
<dbReference type="EMBL" id="CAJOBB010001314">
    <property type="protein sequence ID" value="CAF3839715.1"/>
    <property type="molecule type" value="Genomic_DNA"/>
</dbReference>
<comment type="similarity">
    <text evidence="2">Belongs to the CD225/Dispanin family.</text>
</comment>
<evidence type="ECO:0000313" key="8">
    <source>
        <dbReference type="EMBL" id="CAF0934775.1"/>
    </source>
</evidence>
<evidence type="ECO:0000256" key="7">
    <source>
        <dbReference type="SAM" id="Phobius"/>
    </source>
</evidence>
<feature type="region of interest" description="Disordered" evidence="6">
    <location>
        <begin position="1"/>
        <end position="27"/>
    </location>
</feature>
<feature type="transmembrane region" description="Helical" evidence="7">
    <location>
        <begin position="110"/>
        <end position="132"/>
    </location>
</feature>